<dbReference type="SUPFAM" id="SSF52058">
    <property type="entry name" value="L domain-like"/>
    <property type="match status" value="1"/>
</dbReference>
<dbReference type="Gene3D" id="3.80.10.10">
    <property type="entry name" value="Ribonuclease Inhibitor"/>
    <property type="match status" value="1"/>
</dbReference>
<dbReference type="PROSITE" id="PS50177">
    <property type="entry name" value="NTF2_DOMAIN"/>
    <property type="match status" value="1"/>
</dbReference>
<dbReference type="SUPFAM" id="SSF54928">
    <property type="entry name" value="RNA-binding domain, RBD"/>
    <property type="match status" value="1"/>
</dbReference>
<evidence type="ECO:0000313" key="4">
    <source>
        <dbReference type="Proteomes" id="UP000494165"/>
    </source>
</evidence>
<dbReference type="InterPro" id="IPR018222">
    <property type="entry name" value="Nuclear_transport_factor_2_euk"/>
</dbReference>
<dbReference type="EMBL" id="CADEPI010000030">
    <property type="protein sequence ID" value="CAB3367366.1"/>
    <property type="molecule type" value="Genomic_DNA"/>
</dbReference>
<dbReference type="InterPro" id="IPR032710">
    <property type="entry name" value="NTF2-like_dom_sf"/>
</dbReference>
<proteinExistence type="predicted"/>
<gene>
    <name evidence="3" type="ORF">CLODIP_2_CD00326</name>
</gene>
<dbReference type="SUPFAM" id="SSF54427">
    <property type="entry name" value="NTF2-like"/>
    <property type="match status" value="1"/>
</dbReference>
<accession>A0A8S1CG88</accession>
<dbReference type="Proteomes" id="UP000494165">
    <property type="component" value="Unassembled WGS sequence"/>
</dbReference>
<dbReference type="InterPro" id="IPR057125">
    <property type="entry name" value="NXF1/2/3/5-like_LRR"/>
</dbReference>
<protein>
    <recommendedName>
        <fullName evidence="2">NTF2 domain-containing protein</fullName>
    </recommendedName>
</protein>
<dbReference type="Pfam" id="PF24048">
    <property type="entry name" value="LRR_NXF1-5"/>
    <property type="match status" value="1"/>
</dbReference>
<dbReference type="Gene3D" id="3.30.70.330">
    <property type="match status" value="1"/>
</dbReference>
<dbReference type="AlphaFoldDB" id="A0A8S1CG88"/>
<dbReference type="InterPro" id="IPR001611">
    <property type="entry name" value="Leu-rich_rpt"/>
</dbReference>
<keyword evidence="4" id="KW-1185">Reference proteome</keyword>
<comment type="caution">
    <text evidence="3">The sequence shown here is derived from an EMBL/GenBank/DDBJ whole genome shotgun (WGS) entry which is preliminary data.</text>
</comment>
<feature type="domain" description="NTF2" evidence="2">
    <location>
        <begin position="319"/>
        <end position="443"/>
    </location>
</feature>
<sequence>MFINKINKRTRWEDGRGTKFPHNERDDKSQKMNSHLRNFLVRRIHRSEMRATWNKVYVVGGAAITKTDLFNNLKKFVENFLPIHYQVDGLGKNSYFYLDDASAAASISRINFNESSWHLPGVSVQVSTVKPSIYLDYSVKDKIKSVILLKCYNRAEKSLNLWRLHTDPELVDCGHCALCHPDVMAYVLWIIGTDLRYLKALNLGNNGLSKTNILKNLAYRAPRLQYLNLSENQFSDMKALRSIKGLPIKEISLKGNVVCDTFKTEEDYHRVLLDFFPKLEVIDGKWVAWVRPLGFYVEPDPRFPVWLGDIVDPMKGTEIAMKFLDRFYKIYDGPAEGSRLALSQDYHEAATFVLSAAYYRQSELEPRGASLSSYTPIALQERHDPSAITFHLTKCYKTEIAFDLTGSFNEPQTEGIPWRHFHRKCVLARFETGVIIVQDELHVTNAKTNADPGWMPS</sequence>
<feature type="compositionally biased region" description="Basic and acidic residues" evidence="1">
    <location>
        <begin position="10"/>
        <end position="30"/>
    </location>
</feature>
<organism evidence="3 4">
    <name type="scientific">Cloeon dipterum</name>
    <dbReference type="NCBI Taxonomy" id="197152"/>
    <lineage>
        <taxon>Eukaryota</taxon>
        <taxon>Metazoa</taxon>
        <taxon>Ecdysozoa</taxon>
        <taxon>Arthropoda</taxon>
        <taxon>Hexapoda</taxon>
        <taxon>Insecta</taxon>
        <taxon>Pterygota</taxon>
        <taxon>Palaeoptera</taxon>
        <taxon>Ephemeroptera</taxon>
        <taxon>Pisciforma</taxon>
        <taxon>Baetidae</taxon>
        <taxon>Cloeon</taxon>
    </lineage>
</organism>
<name>A0A8S1CG88_9INSE</name>
<dbReference type="OrthoDB" id="25872at2759"/>
<dbReference type="PANTHER" id="PTHR10662">
    <property type="entry name" value="NUCLEAR RNA EXPORT FACTOR"/>
    <property type="match status" value="1"/>
</dbReference>
<reference evidence="3 4" key="1">
    <citation type="submission" date="2020-04" db="EMBL/GenBank/DDBJ databases">
        <authorList>
            <person name="Alioto T."/>
            <person name="Alioto T."/>
            <person name="Gomez Garrido J."/>
        </authorList>
    </citation>
    <scope>NUCLEOTIDE SEQUENCE [LARGE SCALE GENOMIC DNA]</scope>
</reference>
<evidence type="ECO:0000259" key="2">
    <source>
        <dbReference type="PROSITE" id="PS50177"/>
    </source>
</evidence>
<dbReference type="GO" id="GO:0003723">
    <property type="term" value="F:RNA binding"/>
    <property type="evidence" value="ECO:0007669"/>
    <property type="project" value="TreeGrafter"/>
</dbReference>
<dbReference type="InterPro" id="IPR030217">
    <property type="entry name" value="NXF_fam"/>
</dbReference>
<dbReference type="GO" id="GO:0005634">
    <property type="term" value="C:nucleus"/>
    <property type="evidence" value="ECO:0007669"/>
    <property type="project" value="TreeGrafter"/>
</dbReference>
<evidence type="ECO:0000256" key="1">
    <source>
        <dbReference type="SAM" id="MobiDB-lite"/>
    </source>
</evidence>
<dbReference type="InterPro" id="IPR032675">
    <property type="entry name" value="LRR_dom_sf"/>
</dbReference>
<dbReference type="InterPro" id="IPR012677">
    <property type="entry name" value="Nucleotide-bd_a/b_plait_sf"/>
</dbReference>
<feature type="region of interest" description="Disordered" evidence="1">
    <location>
        <begin position="1"/>
        <end position="30"/>
    </location>
</feature>
<evidence type="ECO:0000313" key="3">
    <source>
        <dbReference type="EMBL" id="CAB3367366.1"/>
    </source>
</evidence>
<dbReference type="PROSITE" id="PS51450">
    <property type="entry name" value="LRR"/>
    <property type="match status" value="1"/>
</dbReference>
<dbReference type="PANTHER" id="PTHR10662:SF22">
    <property type="entry name" value="NUCLEAR RNA EXPORT FACTOR 1"/>
    <property type="match status" value="1"/>
</dbReference>
<dbReference type="Gene3D" id="3.10.450.50">
    <property type="match status" value="2"/>
</dbReference>
<dbReference type="GO" id="GO:0016973">
    <property type="term" value="P:poly(A)+ mRNA export from nucleus"/>
    <property type="evidence" value="ECO:0007669"/>
    <property type="project" value="TreeGrafter"/>
</dbReference>
<dbReference type="InterPro" id="IPR035979">
    <property type="entry name" value="RBD_domain_sf"/>
</dbReference>